<dbReference type="RefSeq" id="WP_238466961.1">
    <property type="nucleotide sequence ID" value="NZ_JAKLJA010000030.1"/>
</dbReference>
<dbReference type="Pfam" id="PF06821">
    <property type="entry name" value="Ser_hydrolase"/>
    <property type="match status" value="1"/>
</dbReference>
<dbReference type="EMBL" id="JAKLJA010000030">
    <property type="protein sequence ID" value="MCG5077049.1"/>
    <property type="molecule type" value="Genomic_DNA"/>
</dbReference>
<name>A0A9X1UHV1_9BURK</name>
<dbReference type="InterPro" id="IPR029058">
    <property type="entry name" value="AB_hydrolase_fold"/>
</dbReference>
<sequence>MNEPRVLVLPGYMNSGPGHWQTRWETAHAGFERVRMGDWMHPDCDAWCGALEAALSTGSTGSDAPLGEGGVLLAAHSLGCLTIAHWAARHASAATLAKIAGALLVAVPDPHGPEFPRDASGFDSVPLEPAPVLPFASIVVASRDDPYGGLAFSQRCANAWGSRWIDIGARGHINAESGFGDWQQGFEWLMSMSRGAAG</sequence>
<evidence type="ECO:0000313" key="1">
    <source>
        <dbReference type="EMBL" id="MCG5077049.1"/>
    </source>
</evidence>
<reference evidence="1" key="1">
    <citation type="submission" date="2022-01" db="EMBL/GenBank/DDBJ databases">
        <title>Genome sequence and assembly of Parabukholderia sp. RG36.</title>
        <authorList>
            <person name="Chhetri G."/>
        </authorList>
    </citation>
    <scope>NUCLEOTIDE SEQUENCE</scope>
    <source>
        <strain evidence="1">RG36</strain>
    </source>
</reference>
<dbReference type="InterPro" id="IPR010662">
    <property type="entry name" value="RBBP9/YdeN"/>
</dbReference>
<dbReference type="AlphaFoldDB" id="A0A9X1UHV1"/>
<comment type="caution">
    <text evidence="1">The sequence shown here is derived from an EMBL/GenBank/DDBJ whole genome shotgun (WGS) entry which is preliminary data.</text>
</comment>
<accession>A0A9X1UHV1</accession>
<dbReference type="Proteomes" id="UP001139308">
    <property type="component" value="Unassembled WGS sequence"/>
</dbReference>
<gene>
    <name evidence="1" type="ORF">L5014_27515</name>
</gene>
<proteinExistence type="predicted"/>
<dbReference type="Gene3D" id="3.40.50.1820">
    <property type="entry name" value="alpha/beta hydrolase"/>
    <property type="match status" value="1"/>
</dbReference>
<keyword evidence="1" id="KW-0378">Hydrolase</keyword>
<organism evidence="1 2">
    <name type="scientific">Paraburkholderia tagetis</name>
    <dbReference type="NCBI Taxonomy" id="2913261"/>
    <lineage>
        <taxon>Bacteria</taxon>
        <taxon>Pseudomonadati</taxon>
        <taxon>Pseudomonadota</taxon>
        <taxon>Betaproteobacteria</taxon>
        <taxon>Burkholderiales</taxon>
        <taxon>Burkholderiaceae</taxon>
        <taxon>Paraburkholderia</taxon>
    </lineage>
</organism>
<protein>
    <submittedName>
        <fullName evidence="1">Alpha/beta hydrolase</fullName>
    </submittedName>
</protein>
<keyword evidence="2" id="KW-1185">Reference proteome</keyword>
<dbReference type="GO" id="GO:0016787">
    <property type="term" value="F:hydrolase activity"/>
    <property type="evidence" value="ECO:0007669"/>
    <property type="project" value="UniProtKB-KW"/>
</dbReference>
<evidence type="ECO:0000313" key="2">
    <source>
        <dbReference type="Proteomes" id="UP001139308"/>
    </source>
</evidence>
<dbReference type="SUPFAM" id="SSF53474">
    <property type="entry name" value="alpha/beta-Hydrolases"/>
    <property type="match status" value="1"/>
</dbReference>